<dbReference type="EMBL" id="CP119326">
    <property type="protein sequence ID" value="WEK38507.1"/>
    <property type="molecule type" value="Genomic_DNA"/>
</dbReference>
<dbReference type="Gene3D" id="3.30.450.20">
    <property type="entry name" value="PAS domain"/>
    <property type="match status" value="1"/>
</dbReference>
<evidence type="ECO:0000259" key="4">
    <source>
        <dbReference type="PROSITE" id="PS50924"/>
    </source>
</evidence>
<dbReference type="Proteomes" id="UP001213664">
    <property type="component" value="Chromosome"/>
</dbReference>
<keyword evidence="1" id="KW-0812">Transmembrane</keyword>
<dbReference type="InterPro" id="IPR035965">
    <property type="entry name" value="PAS-like_dom_sf"/>
</dbReference>
<dbReference type="PROSITE" id="PS50883">
    <property type="entry name" value="EAL"/>
    <property type="match status" value="1"/>
</dbReference>
<accession>A0AAJ5WZL0</accession>
<dbReference type="InterPro" id="IPR005330">
    <property type="entry name" value="MHYT_dom"/>
</dbReference>
<proteinExistence type="predicted"/>
<keyword evidence="1" id="KW-0472">Membrane</keyword>
<name>A0AAJ5WZL0_9CAUL</name>
<dbReference type="InterPro" id="IPR001633">
    <property type="entry name" value="EAL_dom"/>
</dbReference>
<feature type="transmembrane region" description="Helical" evidence="1">
    <location>
        <begin position="138"/>
        <end position="160"/>
    </location>
</feature>
<dbReference type="PANTHER" id="PTHR44757:SF2">
    <property type="entry name" value="BIOFILM ARCHITECTURE MAINTENANCE PROTEIN MBAA"/>
    <property type="match status" value="1"/>
</dbReference>
<dbReference type="CDD" id="cd01949">
    <property type="entry name" value="GGDEF"/>
    <property type="match status" value="1"/>
</dbReference>
<dbReference type="SMART" id="SM00267">
    <property type="entry name" value="GGDEF"/>
    <property type="match status" value="1"/>
</dbReference>
<dbReference type="InterPro" id="IPR043128">
    <property type="entry name" value="Rev_trsase/Diguanyl_cyclase"/>
</dbReference>
<dbReference type="InterPro" id="IPR035919">
    <property type="entry name" value="EAL_sf"/>
</dbReference>
<feature type="transmembrane region" description="Helical" evidence="1">
    <location>
        <begin position="12"/>
        <end position="34"/>
    </location>
</feature>
<dbReference type="SMART" id="SM00052">
    <property type="entry name" value="EAL"/>
    <property type="match status" value="1"/>
</dbReference>
<dbReference type="InterPro" id="IPR052155">
    <property type="entry name" value="Biofilm_reg_signaling"/>
</dbReference>
<protein>
    <submittedName>
        <fullName evidence="5">EAL domain-containing protein</fullName>
    </submittedName>
</protein>
<evidence type="ECO:0000313" key="6">
    <source>
        <dbReference type="Proteomes" id="UP001213664"/>
    </source>
</evidence>
<dbReference type="GO" id="GO:0016020">
    <property type="term" value="C:membrane"/>
    <property type="evidence" value="ECO:0007669"/>
    <property type="project" value="UniProtKB-UniRule"/>
</dbReference>
<feature type="transmembrane region" description="Helical" evidence="1">
    <location>
        <begin position="209"/>
        <end position="232"/>
    </location>
</feature>
<feature type="transmembrane region" description="Helical" evidence="1">
    <location>
        <begin position="46"/>
        <end position="70"/>
    </location>
</feature>
<dbReference type="Pfam" id="PF13188">
    <property type="entry name" value="PAS_8"/>
    <property type="match status" value="1"/>
</dbReference>
<dbReference type="Pfam" id="PF00990">
    <property type="entry name" value="GGDEF"/>
    <property type="match status" value="1"/>
</dbReference>
<feature type="domain" description="MHYT" evidence="4">
    <location>
        <begin position="11"/>
        <end position="193"/>
    </location>
</feature>
<keyword evidence="1" id="KW-1133">Transmembrane helix</keyword>
<dbReference type="Gene3D" id="3.30.70.270">
    <property type="match status" value="1"/>
</dbReference>
<dbReference type="CDD" id="cd01948">
    <property type="entry name" value="EAL"/>
    <property type="match status" value="1"/>
</dbReference>
<dbReference type="Gene3D" id="3.20.20.450">
    <property type="entry name" value="EAL domain"/>
    <property type="match status" value="1"/>
</dbReference>
<feature type="transmembrane region" description="Helical" evidence="1">
    <location>
        <begin position="82"/>
        <end position="102"/>
    </location>
</feature>
<dbReference type="Pfam" id="PF00563">
    <property type="entry name" value="EAL"/>
    <property type="match status" value="1"/>
</dbReference>
<dbReference type="AlphaFoldDB" id="A0AAJ5WZL0"/>
<evidence type="ECO:0000259" key="3">
    <source>
        <dbReference type="PROSITE" id="PS50887"/>
    </source>
</evidence>
<dbReference type="InterPro" id="IPR000014">
    <property type="entry name" value="PAS"/>
</dbReference>
<dbReference type="PROSITE" id="PS50887">
    <property type="entry name" value="GGDEF"/>
    <property type="match status" value="1"/>
</dbReference>
<reference evidence="5" key="1">
    <citation type="submission" date="2023-03" db="EMBL/GenBank/DDBJ databases">
        <title>Andean soil-derived lignocellulolytic bacterial consortium as a source of novel taxa and putative plastic-active enzymes.</title>
        <authorList>
            <person name="Diaz-Garcia L."/>
            <person name="Chuvochina M."/>
            <person name="Feuerriegel G."/>
            <person name="Bunk B."/>
            <person name="Sproer C."/>
            <person name="Streit W.R."/>
            <person name="Rodriguez L.M."/>
            <person name="Overmann J."/>
            <person name="Jimenez D.J."/>
        </authorList>
    </citation>
    <scope>NUCLEOTIDE SEQUENCE</scope>
    <source>
        <strain evidence="5">MAG 833</strain>
    </source>
</reference>
<dbReference type="SUPFAM" id="SSF141868">
    <property type="entry name" value="EAL domain-like"/>
    <property type="match status" value="1"/>
</dbReference>
<feature type="domain" description="GGDEF" evidence="3">
    <location>
        <begin position="383"/>
        <end position="515"/>
    </location>
</feature>
<feature type="transmembrane region" description="Helical" evidence="1">
    <location>
        <begin position="114"/>
        <end position="132"/>
    </location>
</feature>
<sequence length="787" mass="84670">MRFFTCLTDNHNLWLVGLAAVLCLIGSIITFRLFRRLRAAEKGTRLAWSFMGAVATGATIWCTHFVAMIAYEPGAIVHYEPLLTGLSLGVAMSGSGAALWVASRAMRGSAELGGVLFGLTVVAMHYTGMAGFATDAIIHWSMAYVAASVAGAVVFGGLAFHLARRPGKLAPVVLMVLGIVALHFTGMAAMTVIPLAPVTDATAADSANVVLAFAVAAVGLMMLGTGIATHALDMQFRIQAKARLDHLLEGSVDGMVVEQDGLILAANAAFADLVGVDHGALVGEPMSRWMEDAAHLHVGALTQSRLIGPGGLDIPVEIAARRDGGRAVESDLMIYAVRDLRTRLAQERRIAHLARNDSLTGLPNRSSFLEWLTRQTADPVPSGKVALLAMDMDRFKEVNDVHGHAAGDQLLIQVAERMRATLRPGEFVARLGGDEFVAVVPVQRREEALDLAERLRAAVTAPVMLDHAEVSCGLSVGIAVWPDDADNASALINDADLAMYRAKASLGVDVCFYEEEMDEAVRSRRRMAQQMREALDQGQFSLNWQLQAAVDTGTITGYEVLLRWIQPDGTFISPADFIPLAEENGLILPIGEWVLRTACAEAALWPEPHKIAVNLSPVQLGHVDLPRLVHQVLIETGLSPSRLELEITETAMITDMERTTHVLRQLKLLGVSIAMDDFGTGYSSLSTLRAFPFDKIKLDRSFMSELDGGPESAAIIRAVLALGESLHIPVLAEGVETLDQLSFLRDQGCDEVQGYLLGRPQKTVEGEIQAAARVLWDTAPVKVAAAA</sequence>
<dbReference type="NCBIfam" id="TIGR00254">
    <property type="entry name" value="GGDEF"/>
    <property type="match status" value="1"/>
</dbReference>
<dbReference type="SUPFAM" id="SSF55785">
    <property type="entry name" value="PYP-like sensor domain (PAS domain)"/>
    <property type="match status" value="1"/>
</dbReference>
<evidence type="ECO:0000256" key="1">
    <source>
        <dbReference type="PROSITE-ProRule" id="PRU00244"/>
    </source>
</evidence>
<dbReference type="Pfam" id="PF03707">
    <property type="entry name" value="MHYT"/>
    <property type="match status" value="2"/>
</dbReference>
<dbReference type="SUPFAM" id="SSF55073">
    <property type="entry name" value="Nucleotide cyclase"/>
    <property type="match status" value="1"/>
</dbReference>
<organism evidence="5 6">
    <name type="scientific">Candidatus Brevundimonas colombiensis</name>
    <dbReference type="NCBI Taxonomy" id="3121376"/>
    <lineage>
        <taxon>Bacteria</taxon>
        <taxon>Pseudomonadati</taxon>
        <taxon>Pseudomonadota</taxon>
        <taxon>Alphaproteobacteria</taxon>
        <taxon>Caulobacterales</taxon>
        <taxon>Caulobacteraceae</taxon>
        <taxon>Brevundimonas</taxon>
    </lineage>
</organism>
<gene>
    <name evidence="5" type="ORF">P0Y50_08050</name>
</gene>
<dbReference type="InterPro" id="IPR000160">
    <property type="entry name" value="GGDEF_dom"/>
</dbReference>
<feature type="domain" description="EAL" evidence="2">
    <location>
        <begin position="524"/>
        <end position="774"/>
    </location>
</feature>
<dbReference type="PANTHER" id="PTHR44757">
    <property type="entry name" value="DIGUANYLATE CYCLASE DGCP"/>
    <property type="match status" value="1"/>
</dbReference>
<dbReference type="InterPro" id="IPR029787">
    <property type="entry name" value="Nucleotide_cyclase"/>
</dbReference>
<evidence type="ECO:0000259" key="2">
    <source>
        <dbReference type="PROSITE" id="PS50883"/>
    </source>
</evidence>
<dbReference type="PROSITE" id="PS50924">
    <property type="entry name" value="MHYT"/>
    <property type="match status" value="1"/>
</dbReference>
<feature type="transmembrane region" description="Helical" evidence="1">
    <location>
        <begin position="172"/>
        <end position="197"/>
    </location>
</feature>
<evidence type="ECO:0000313" key="5">
    <source>
        <dbReference type="EMBL" id="WEK38507.1"/>
    </source>
</evidence>